<accession>A0A0E0HDB1</accession>
<protein>
    <submittedName>
        <fullName evidence="2">Uncharacterized protein</fullName>
    </submittedName>
</protein>
<evidence type="ECO:0000313" key="2">
    <source>
        <dbReference type="EnsemblPlants" id="ONIVA05G13920.6"/>
    </source>
</evidence>
<reference evidence="2" key="2">
    <citation type="submission" date="2018-04" db="EMBL/GenBank/DDBJ databases">
        <title>OnivRS2 (Oryza nivara Reference Sequence Version 2).</title>
        <authorList>
            <person name="Zhang J."/>
            <person name="Kudrna D."/>
            <person name="Lee S."/>
            <person name="Talag J."/>
            <person name="Rajasekar S."/>
            <person name="Welchert J."/>
            <person name="Hsing Y.-I."/>
            <person name="Wing R.A."/>
        </authorList>
    </citation>
    <scope>NUCLEOTIDE SEQUENCE [LARGE SCALE GENOMIC DNA]</scope>
    <source>
        <strain evidence="2">SL10</strain>
    </source>
</reference>
<reference evidence="2" key="1">
    <citation type="submission" date="2015-04" db="UniProtKB">
        <authorList>
            <consortium name="EnsemblPlants"/>
        </authorList>
    </citation>
    <scope>IDENTIFICATION</scope>
    <source>
        <strain evidence="2">SL10</strain>
    </source>
</reference>
<evidence type="ECO:0000313" key="3">
    <source>
        <dbReference type="Proteomes" id="UP000006591"/>
    </source>
</evidence>
<dbReference type="HOGENOM" id="CLU_1112808_0_0_1"/>
<keyword evidence="1" id="KW-0472">Membrane</keyword>
<dbReference type="Gramene" id="ONIVA05G13920.6">
    <property type="protein sequence ID" value="ONIVA05G13920.6"/>
    <property type="gene ID" value="ONIVA05G13920"/>
</dbReference>
<organism evidence="2">
    <name type="scientific">Oryza nivara</name>
    <name type="common">Indian wild rice</name>
    <name type="synonym">Oryza sativa f. spontanea</name>
    <dbReference type="NCBI Taxonomy" id="4536"/>
    <lineage>
        <taxon>Eukaryota</taxon>
        <taxon>Viridiplantae</taxon>
        <taxon>Streptophyta</taxon>
        <taxon>Embryophyta</taxon>
        <taxon>Tracheophyta</taxon>
        <taxon>Spermatophyta</taxon>
        <taxon>Magnoliopsida</taxon>
        <taxon>Liliopsida</taxon>
        <taxon>Poales</taxon>
        <taxon>Poaceae</taxon>
        <taxon>BOP clade</taxon>
        <taxon>Oryzoideae</taxon>
        <taxon>Oryzeae</taxon>
        <taxon>Oryzinae</taxon>
        <taxon>Oryza</taxon>
    </lineage>
</organism>
<keyword evidence="1" id="KW-0812">Transmembrane</keyword>
<dbReference type="AlphaFoldDB" id="A0A0E0HDB1"/>
<feature type="transmembrane region" description="Helical" evidence="1">
    <location>
        <begin position="226"/>
        <end position="248"/>
    </location>
</feature>
<sequence>MAANCIDNEVVLGGDPAVRHLRRRDDTVILDAVVAEGARHGEAWALPVRPPHPVHPGLVGEALHPPVGLEVDGELHGGEAGAATVVGGGGGQDGARVADVGDDEEVAVLDEGQRGAAAVDGVEAAAGAELGVDGGAGGQVGLAPQVGPALAEPLLAAVDERRQRHGLPPPPEQRRRQRLPHRLRHVVAPLPVPVEDAAQHAPLLAPESLTTHKTNLLWFRIQLKNLIFTCFFCQILYSLYFIVQVLFICF</sequence>
<keyword evidence="3" id="KW-1185">Reference proteome</keyword>
<evidence type="ECO:0000256" key="1">
    <source>
        <dbReference type="SAM" id="Phobius"/>
    </source>
</evidence>
<dbReference type="Proteomes" id="UP000006591">
    <property type="component" value="Chromosome 5"/>
</dbReference>
<name>A0A0E0HDB1_ORYNI</name>
<keyword evidence="1" id="KW-1133">Transmembrane helix</keyword>
<proteinExistence type="predicted"/>
<dbReference type="EnsemblPlants" id="ONIVA05G13920.6">
    <property type="protein sequence ID" value="ONIVA05G13920.6"/>
    <property type="gene ID" value="ONIVA05G13920"/>
</dbReference>